<evidence type="ECO:0000313" key="2">
    <source>
        <dbReference type="Proteomes" id="UP001530315"/>
    </source>
</evidence>
<gene>
    <name evidence="1" type="ORF">ACHAW5_008590</name>
</gene>
<reference evidence="1 2" key="1">
    <citation type="submission" date="2024-10" db="EMBL/GenBank/DDBJ databases">
        <title>Updated reference genomes for cyclostephanoid diatoms.</title>
        <authorList>
            <person name="Roberts W.R."/>
            <person name="Alverson A.J."/>
        </authorList>
    </citation>
    <scope>NUCLEOTIDE SEQUENCE [LARGE SCALE GENOMIC DNA]</scope>
    <source>
        <strain evidence="1 2">AJA276-08</strain>
    </source>
</reference>
<dbReference type="AlphaFoldDB" id="A0ABD3MT78"/>
<dbReference type="EMBL" id="JALLAZ020001757">
    <property type="protein sequence ID" value="KAL3765171.1"/>
    <property type="molecule type" value="Genomic_DNA"/>
</dbReference>
<evidence type="ECO:0000313" key="1">
    <source>
        <dbReference type="EMBL" id="KAL3765171.1"/>
    </source>
</evidence>
<keyword evidence="2" id="KW-1185">Reference proteome</keyword>
<accession>A0ABD3MT78</accession>
<protein>
    <submittedName>
        <fullName evidence="1">Uncharacterized protein</fullName>
    </submittedName>
</protein>
<dbReference type="Proteomes" id="UP001530315">
    <property type="component" value="Unassembled WGS sequence"/>
</dbReference>
<sequence length="133" mass="15098">MIISGTKIYCDNVDLLAECRSTNSLLLSNHGSIVADDLFLWRSFAKDLPTILKNIQHFHSTNERRMLFLSSEGVVVDFGQHDKYSTSAFLINVHSYLAYVRDGKLTKCSLRYLHTEPRCQGLSGLYLYSSKTS</sequence>
<name>A0ABD3MT78_9STRA</name>
<comment type="caution">
    <text evidence="1">The sequence shown here is derived from an EMBL/GenBank/DDBJ whole genome shotgun (WGS) entry which is preliminary data.</text>
</comment>
<organism evidence="1 2">
    <name type="scientific">Stephanodiscus triporus</name>
    <dbReference type="NCBI Taxonomy" id="2934178"/>
    <lineage>
        <taxon>Eukaryota</taxon>
        <taxon>Sar</taxon>
        <taxon>Stramenopiles</taxon>
        <taxon>Ochrophyta</taxon>
        <taxon>Bacillariophyta</taxon>
        <taxon>Coscinodiscophyceae</taxon>
        <taxon>Thalassiosirophycidae</taxon>
        <taxon>Stephanodiscales</taxon>
        <taxon>Stephanodiscaceae</taxon>
        <taxon>Stephanodiscus</taxon>
    </lineage>
</organism>
<proteinExistence type="predicted"/>